<accession>A0A1F6P7J7</accession>
<dbReference type="EMBL" id="MFRA01000008">
    <property type="protein sequence ID" value="OGH92145.1"/>
    <property type="molecule type" value="Genomic_DNA"/>
</dbReference>
<proteinExistence type="predicted"/>
<name>A0A1F6P7J7_9BACT</name>
<evidence type="ECO:0000313" key="1">
    <source>
        <dbReference type="EMBL" id="OGH92145.1"/>
    </source>
</evidence>
<dbReference type="AlphaFoldDB" id="A0A1F6P7J7"/>
<organism evidence="1 2">
    <name type="scientific">Candidatus Magasanikbacteria bacterium RIFOXYD1_FULL_40_23</name>
    <dbReference type="NCBI Taxonomy" id="1798705"/>
    <lineage>
        <taxon>Bacteria</taxon>
        <taxon>Candidatus Magasanikiibacteriota</taxon>
    </lineage>
</organism>
<reference evidence="1 2" key="1">
    <citation type="journal article" date="2016" name="Nat. Commun.">
        <title>Thousands of microbial genomes shed light on interconnected biogeochemical processes in an aquifer system.</title>
        <authorList>
            <person name="Anantharaman K."/>
            <person name="Brown C.T."/>
            <person name="Hug L.A."/>
            <person name="Sharon I."/>
            <person name="Castelle C.J."/>
            <person name="Probst A.J."/>
            <person name="Thomas B.C."/>
            <person name="Singh A."/>
            <person name="Wilkins M.J."/>
            <person name="Karaoz U."/>
            <person name="Brodie E.L."/>
            <person name="Williams K.H."/>
            <person name="Hubbard S.S."/>
            <person name="Banfield J.F."/>
        </authorList>
    </citation>
    <scope>NUCLEOTIDE SEQUENCE [LARGE SCALE GENOMIC DNA]</scope>
</reference>
<comment type="caution">
    <text evidence="1">The sequence shown here is derived from an EMBL/GenBank/DDBJ whole genome shotgun (WGS) entry which is preliminary data.</text>
</comment>
<protein>
    <submittedName>
        <fullName evidence="1">Uncharacterized protein</fullName>
    </submittedName>
</protein>
<dbReference type="Proteomes" id="UP000176634">
    <property type="component" value="Unassembled WGS sequence"/>
</dbReference>
<evidence type="ECO:0000313" key="2">
    <source>
        <dbReference type="Proteomes" id="UP000176634"/>
    </source>
</evidence>
<gene>
    <name evidence="1" type="ORF">A2563_00995</name>
</gene>
<sequence length="97" mass="10938">MIVPPVANQTTKLTLGLRGNQYGPRIAIAPHACFIPHLGNKVTGVNYSPLVIAGHCRLLPFRGLVLQNNKSLTRRIWFVYTKKDSQASYLFMRIVKF</sequence>